<evidence type="ECO:0000313" key="4">
    <source>
        <dbReference type="Proteomes" id="UP001229081"/>
    </source>
</evidence>
<evidence type="ECO:0000259" key="2">
    <source>
        <dbReference type="PROSITE" id="PS50943"/>
    </source>
</evidence>
<feature type="domain" description="HTH cro/C1-type" evidence="2">
    <location>
        <begin position="105"/>
        <end position="159"/>
    </location>
</feature>
<gene>
    <name evidence="3" type="ORF">QXL92_33950</name>
</gene>
<dbReference type="AlphaFoldDB" id="A0AAJ1SKE7"/>
<dbReference type="InterPro" id="IPR001387">
    <property type="entry name" value="Cro/C1-type_HTH"/>
</dbReference>
<dbReference type="Proteomes" id="UP001229081">
    <property type="component" value="Unassembled WGS sequence"/>
</dbReference>
<dbReference type="GO" id="GO:0003700">
    <property type="term" value="F:DNA-binding transcription factor activity"/>
    <property type="evidence" value="ECO:0007669"/>
    <property type="project" value="TreeGrafter"/>
</dbReference>
<dbReference type="SUPFAM" id="SSF47413">
    <property type="entry name" value="lambda repressor-like DNA-binding domains"/>
    <property type="match status" value="2"/>
</dbReference>
<comment type="caution">
    <text evidence="3">The sequence shown here is derived from an EMBL/GenBank/DDBJ whole genome shotgun (WGS) entry which is preliminary data.</text>
</comment>
<feature type="domain" description="HTH cro/C1-type" evidence="2">
    <location>
        <begin position="41"/>
        <end position="95"/>
    </location>
</feature>
<evidence type="ECO:0000256" key="1">
    <source>
        <dbReference type="ARBA" id="ARBA00023125"/>
    </source>
</evidence>
<organism evidence="3 4">
    <name type="scientific">Mycobacterium paragordonae</name>
    <dbReference type="NCBI Taxonomy" id="1389713"/>
    <lineage>
        <taxon>Bacteria</taxon>
        <taxon>Bacillati</taxon>
        <taxon>Actinomycetota</taxon>
        <taxon>Actinomycetes</taxon>
        <taxon>Mycobacteriales</taxon>
        <taxon>Mycobacteriaceae</taxon>
        <taxon>Mycobacterium</taxon>
    </lineage>
</organism>
<dbReference type="PROSITE" id="PS50943">
    <property type="entry name" value="HTH_CROC1"/>
    <property type="match status" value="2"/>
</dbReference>
<keyword evidence="1" id="KW-0238">DNA-binding</keyword>
<name>A0AAJ1SKE7_9MYCO</name>
<dbReference type="RefSeq" id="WP_306256152.1">
    <property type="nucleotide sequence ID" value="NZ_JAUFSA010000007.1"/>
</dbReference>
<dbReference type="Pfam" id="PF13560">
    <property type="entry name" value="HTH_31"/>
    <property type="match status" value="1"/>
</dbReference>
<dbReference type="PANTHER" id="PTHR46797">
    <property type="entry name" value="HTH-TYPE TRANSCRIPTIONAL REGULATOR"/>
    <property type="match status" value="1"/>
</dbReference>
<accession>A0AAJ1SKE7</accession>
<dbReference type="Pfam" id="PF01381">
    <property type="entry name" value="HTH_3"/>
    <property type="match status" value="1"/>
</dbReference>
<dbReference type="InterPro" id="IPR010982">
    <property type="entry name" value="Lambda_DNA-bd_dom_sf"/>
</dbReference>
<dbReference type="GO" id="GO:0005829">
    <property type="term" value="C:cytosol"/>
    <property type="evidence" value="ECO:0007669"/>
    <property type="project" value="TreeGrafter"/>
</dbReference>
<evidence type="ECO:0000313" key="3">
    <source>
        <dbReference type="EMBL" id="MDP7739733.1"/>
    </source>
</evidence>
<dbReference type="InterPro" id="IPR050807">
    <property type="entry name" value="TransReg_Diox_bact_type"/>
</dbReference>
<dbReference type="GO" id="GO:0003677">
    <property type="term" value="F:DNA binding"/>
    <property type="evidence" value="ECO:0007669"/>
    <property type="project" value="UniProtKB-KW"/>
</dbReference>
<dbReference type="PANTHER" id="PTHR46797:SF1">
    <property type="entry name" value="METHYLPHOSPHONATE SYNTHASE"/>
    <property type="match status" value="1"/>
</dbReference>
<protein>
    <submittedName>
        <fullName evidence="3">Helix-turn-helix transcriptional regulator</fullName>
    </submittedName>
</protein>
<dbReference type="Gene3D" id="1.10.260.40">
    <property type="entry name" value="lambda repressor-like DNA-binding domains"/>
    <property type="match status" value="2"/>
</dbReference>
<dbReference type="EMBL" id="JAUFSA010000007">
    <property type="protein sequence ID" value="MDP7739733.1"/>
    <property type="molecule type" value="Genomic_DNA"/>
</dbReference>
<dbReference type="SMART" id="SM00530">
    <property type="entry name" value="HTH_XRE"/>
    <property type="match status" value="2"/>
</dbReference>
<sequence>MLDYLSRCHDQREMNRTPLRENAREKTHANSILRGFDRAGFANARIAVGLTVRELGNRAGVDRAAIVRWESGQCLPLVSSLSLCAAAMAKRVDDFLTVPECEQTLADLRMMTGLTQVKLCERTGLSRKVLGTLERGRGQLTDQRIEVLADALKVSHQAIRGAHKRSAILT</sequence>
<dbReference type="CDD" id="cd00093">
    <property type="entry name" value="HTH_XRE"/>
    <property type="match status" value="2"/>
</dbReference>
<proteinExistence type="predicted"/>
<reference evidence="3" key="1">
    <citation type="submission" date="2023-06" db="EMBL/GenBank/DDBJ databases">
        <title>Identification of two novel mycobacterium reveal diversities and complexities of Mycobacterium gordonae clade.</title>
        <authorList>
            <person name="Matsumoto Y."/>
            <person name="Nakamura S."/>
            <person name="Motooka D."/>
            <person name="Fukushima K."/>
        </authorList>
    </citation>
    <scope>NUCLEOTIDE SEQUENCE</scope>
    <source>
        <strain evidence="3">TY812</strain>
    </source>
</reference>